<sequence>MSRLIVKNLPKSITNEKLQEVFSEKGVVTDVQLKFTKDGKFRHFGFVGYKTPEEAKTAMEHFNGSCINASRLQIELCAGLGDPKKPKAWSKYAVDSSFSVIKKEKATKDEEGKKFKLKKQKEHKNDPLFVEFMEVHAKDDKSVWSDGGVLSSESPGVKISLGHSAESSFEEEESDDDDGAGKTGTAANADISDMEYLKYKMQASVETDDETSDVSERKKNVKQPKKWVEFYTVKVRGLPYTAKKKEIKQFFSPLRPKTIRIPPKMKGFAYVGFKTEKDMKRALIKNMSFLGEWFLCIINVVQFFEHHHHPKTSHQYILLMNSLEGKESTWKEQEEGLKNEETIAESGRIFIRNLSYTITEDDLTQLFSKYGPVTEVIMPVDRMTRKAKGYALITYMVPENAITAYTELDGSVIQGRMLHLLPGKAKQSLEELLEKEGLTFKQKQTLKKKSEAASSHNWNTLFLGPNAVADIIAETYNTTKEKVLDSGGKESVAVRLALGETQIVSEMREFLEESGVRLDAFNQPTTQRSKTVILAKNLPAKTTDTEIRTLFAKFGELGRVVLPPSGVTAIVEFLEPSEAKTAFMKLAYTRFKHLPLYLEWAPSNTFTSPTADEKLAKDKDTAQAKNTILKNMPASIAEKDVKPPKDDVNNSSDEENDEPEPNSTLFIKNLNFKTSEDNIREHFRNCGSIHSVTIATRKDPNFSEQLLSMGYGFIHFKKHAAVEKALKILQHSVLDDFTIELKRSNRILKGCKKRGSAVFSTGKQLAYLKIANTGKIFLTIIPNESATWYTAVKPNSVAKIEVRVFHLVQLYKFTNALKPRRLFRKHSRDHRIEGDVEFFTAQATSRAVQTHSYSTRLLHRGVVVEWKLDANTCINYIKQKRADAHTCLTNLPHTAHALIA</sequence>
<feature type="domain" description="RRM" evidence="7">
    <location>
        <begin position="531"/>
        <end position="603"/>
    </location>
</feature>
<keyword evidence="4" id="KW-0539">Nucleus</keyword>
<dbReference type="CDD" id="cd12318">
    <property type="entry name" value="RRM5_RBM19_like"/>
    <property type="match status" value="1"/>
</dbReference>
<keyword evidence="2" id="KW-0677">Repeat</keyword>
<reference evidence="8 9" key="1">
    <citation type="submission" date="2023-02" db="EMBL/GenBank/DDBJ databases">
        <title>LHISI_Scaffold_Assembly.</title>
        <authorList>
            <person name="Stuart O.P."/>
            <person name="Cleave R."/>
            <person name="Magrath M.J.L."/>
            <person name="Mikheyev A.S."/>
        </authorList>
    </citation>
    <scope>NUCLEOTIDE SEQUENCE [LARGE SCALE GENOMIC DNA]</scope>
    <source>
        <strain evidence="8">Daus_M_001</strain>
        <tissue evidence="8">Leg muscle</tissue>
    </source>
</reference>
<evidence type="ECO:0000256" key="4">
    <source>
        <dbReference type="ARBA" id="ARBA00023242"/>
    </source>
</evidence>
<evidence type="ECO:0000256" key="6">
    <source>
        <dbReference type="SAM" id="MobiDB-lite"/>
    </source>
</evidence>
<dbReference type="InterPro" id="IPR034418">
    <property type="entry name" value="RMB19_RRM1"/>
</dbReference>
<proteinExistence type="predicted"/>
<dbReference type="CDD" id="cd12569">
    <property type="entry name" value="RRM4_RBM19"/>
    <property type="match status" value="1"/>
</dbReference>
<dbReference type="SMART" id="SM00360">
    <property type="entry name" value="RRM"/>
    <property type="match status" value="5"/>
</dbReference>
<comment type="subcellular location">
    <subcellularLocation>
        <location evidence="1">Nucleus</location>
    </subcellularLocation>
</comment>
<keyword evidence="3 5" id="KW-0694">RNA-binding</keyword>
<dbReference type="InterPro" id="IPR000504">
    <property type="entry name" value="RRM_dom"/>
</dbReference>
<comment type="caution">
    <text evidence="8">The sequence shown here is derived from an EMBL/GenBank/DDBJ whole genome shotgun (WGS) entry which is preliminary data.</text>
</comment>
<dbReference type="Pfam" id="PF00076">
    <property type="entry name" value="RRM_1"/>
    <property type="match status" value="5"/>
</dbReference>
<keyword evidence="9" id="KW-1185">Reference proteome</keyword>
<gene>
    <name evidence="8" type="ORF">PR048_009873</name>
</gene>
<dbReference type="CDD" id="cd12564">
    <property type="entry name" value="RRM1_RBM19"/>
    <property type="match status" value="1"/>
</dbReference>
<dbReference type="InterPro" id="IPR012677">
    <property type="entry name" value="Nucleotide-bd_a/b_plait_sf"/>
</dbReference>
<dbReference type="InterPro" id="IPR051945">
    <property type="entry name" value="RRM_MRD1_RNA_proc_ribogen"/>
</dbReference>
<dbReference type="InterPro" id="IPR034423">
    <property type="entry name" value="RBM19_RRM5"/>
</dbReference>
<evidence type="ECO:0000256" key="2">
    <source>
        <dbReference type="ARBA" id="ARBA00022737"/>
    </source>
</evidence>
<feature type="domain" description="RRM" evidence="7">
    <location>
        <begin position="347"/>
        <end position="425"/>
    </location>
</feature>
<feature type="region of interest" description="Disordered" evidence="6">
    <location>
        <begin position="633"/>
        <end position="664"/>
    </location>
</feature>
<accession>A0ABQ9I258</accession>
<evidence type="ECO:0000256" key="5">
    <source>
        <dbReference type="PROSITE-ProRule" id="PRU00176"/>
    </source>
</evidence>
<dbReference type="Proteomes" id="UP001159363">
    <property type="component" value="Chromosome 3"/>
</dbReference>
<dbReference type="InterPro" id="IPR034420">
    <property type="entry name" value="RBM19_RRM4"/>
</dbReference>
<feature type="compositionally biased region" description="Basic and acidic residues" evidence="6">
    <location>
        <begin position="637"/>
        <end position="648"/>
    </location>
</feature>
<dbReference type="PROSITE" id="PS50102">
    <property type="entry name" value="RRM"/>
    <property type="match status" value="5"/>
</dbReference>
<dbReference type="PANTHER" id="PTHR48039">
    <property type="entry name" value="RNA-BINDING MOTIF PROTEIN 14B"/>
    <property type="match status" value="1"/>
</dbReference>
<dbReference type="EMBL" id="JARBHB010000003">
    <property type="protein sequence ID" value="KAJ8890365.1"/>
    <property type="molecule type" value="Genomic_DNA"/>
</dbReference>
<dbReference type="PANTHER" id="PTHR48039:SF5">
    <property type="entry name" value="RNA-BINDING PROTEIN 28"/>
    <property type="match status" value="1"/>
</dbReference>
<dbReference type="SUPFAM" id="SSF54928">
    <property type="entry name" value="RNA-binding domain, RBD"/>
    <property type="match status" value="4"/>
</dbReference>
<evidence type="ECO:0000256" key="3">
    <source>
        <dbReference type="ARBA" id="ARBA00022884"/>
    </source>
</evidence>
<feature type="domain" description="RRM" evidence="7">
    <location>
        <begin position="2"/>
        <end position="79"/>
    </location>
</feature>
<evidence type="ECO:0000313" key="9">
    <source>
        <dbReference type="Proteomes" id="UP001159363"/>
    </source>
</evidence>
<dbReference type="Gene3D" id="3.30.70.330">
    <property type="match status" value="5"/>
</dbReference>
<feature type="region of interest" description="Disordered" evidence="6">
    <location>
        <begin position="146"/>
        <end position="187"/>
    </location>
</feature>
<evidence type="ECO:0000313" key="8">
    <source>
        <dbReference type="EMBL" id="KAJ8890365.1"/>
    </source>
</evidence>
<name>A0ABQ9I258_9NEOP</name>
<feature type="domain" description="RRM" evidence="7">
    <location>
        <begin position="231"/>
        <end position="292"/>
    </location>
</feature>
<evidence type="ECO:0000256" key="1">
    <source>
        <dbReference type="ARBA" id="ARBA00004123"/>
    </source>
</evidence>
<feature type="domain" description="RRM" evidence="7">
    <location>
        <begin position="663"/>
        <end position="746"/>
    </location>
</feature>
<organism evidence="8 9">
    <name type="scientific">Dryococelus australis</name>
    <dbReference type="NCBI Taxonomy" id="614101"/>
    <lineage>
        <taxon>Eukaryota</taxon>
        <taxon>Metazoa</taxon>
        <taxon>Ecdysozoa</taxon>
        <taxon>Arthropoda</taxon>
        <taxon>Hexapoda</taxon>
        <taxon>Insecta</taxon>
        <taxon>Pterygota</taxon>
        <taxon>Neoptera</taxon>
        <taxon>Polyneoptera</taxon>
        <taxon>Phasmatodea</taxon>
        <taxon>Verophasmatodea</taxon>
        <taxon>Anareolatae</taxon>
        <taxon>Phasmatidae</taxon>
        <taxon>Eurycanthinae</taxon>
        <taxon>Dryococelus</taxon>
    </lineage>
</organism>
<protein>
    <recommendedName>
        <fullName evidence="7">RRM domain-containing protein</fullName>
    </recommendedName>
</protein>
<evidence type="ECO:0000259" key="7">
    <source>
        <dbReference type="PROSITE" id="PS50102"/>
    </source>
</evidence>
<feature type="compositionally biased region" description="Acidic residues" evidence="6">
    <location>
        <begin position="168"/>
        <end position="178"/>
    </location>
</feature>
<dbReference type="InterPro" id="IPR035979">
    <property type="entry name" value="RBD_domain_sf"/>
</dbReference>